<organism evidence="3 4">
    <name type="scientific">Romanomermis culicivorax</name>
    <name type="common">Nematode worm</name>
    <dbReference type="NCBI Taxonomy" id="13658"/>
    <lineage>
        <taxon>Eukaryota</taxon>
        <taxon>Metazoa</taxon>
        <taxon>Ecdysozoa</taxon>
        <taxon>Nematoda</taxon>
        <taxon>Enoplea</taxon>
        <taxon>Dorylaimia</taxon>
        <taxon>Mermithida</taxon>
        <taxon>Mermithoidea</taxon>
        <taxon>Mermithidae</taxon>
        <taxon>Romanomermis</taxon>
    </lineage>
</organism>
<name>A0A915IFB3_ROMCU</name>
<keyword evidence="2" id="KW-1133">Transmembrane helix</keyword>
<evidence type="ECO:0000313" key="4">
    <source>
        <dbReference type="WBParaSite" id="nRc.2.0.1.t12488-RA"/>
    </source>
</evidence>
<reference evidence="4" key="1">
    <citation type="submission" date="2022-11" db="UniProtKB">
        <authorList>
            <consortium name="WormBaseParasite"/>
        </authorList>
    </citation>
    <scope>IDENTIFICATION</scope>
</reference>
<evidence type="ECO:0000313" key="3">
    <source>
        <dbReference type="Proteomes" id="UP000887565"/>
    </source>
</evidence>
<feature type="transmembrane region" description="Helical" evidence="2">
    <location>
        <begin position="47"/>
        <end position="68"/>
    </location>
</feature>
<dbReference type="AlphaFoldDB" id="A0A915IFB3"/>
<evidence type="ECO:0000256" key="2">
    <source>
        <dbReference type="SAM" id="Phobius"/>
    </source>
</evidence>
<protein>
    <submittedName>
        <fullName evidence="4">Uncharacterized protein</fullName>
    </submittedName>
</protein>
<sequence>MEENEEASKNELKHKSFICEHLTKNCIKRQFNFLMEDNVIEHRGKGVALLITMAIVFAIAAALQIWFFTEYHQLECSSLSADNIFMCTAHSRCCHRKHDYDENGKKKNDHRQTKRVKNKSQKLKPMKLKAKSWYNDFRG</sequence>
<keyword evidence="2" id="KW-0472">Membrane</keyword>
<feature type="region of interest" description="Disordered" evidence="1">
    <location>
        <begin position="98"/>
        <end position="125"/>
    </location>
</feature>
<dbReference type="WBParaSite" id="nRc.2.0.1.t12488-RA">
    <property type="protein sequence ID" value="nRc.2.0.1.t12488-RA"/>
    <property type="gene ID" value="nRc.2.0.1.g12488"/>
</dbReference>
<keyword evidence="3" id="KW-1185">Reference proteome</keyword>
<evidence type="ECO:0000256" key="1">
    <source>
        <dbReference type="SAM" id="MobiDB-lite"/>
    </source>
</evidence>
<feature type="compositionally biased region" description="Basic residues" evidence="1">
    <location>
        <begin position="107"/>
        <end position="125"/>
    </location>
</feature>
<accession>A0A915IFB3</accession>
<dbReference type="Proteomes" id="UP000887565">
    <property type="component" value="Unplaced"/>
</dbReference>
<keyword evidence="2" id="KW-0812">Transmembrane</keyword>
<proteinExistence type="predicted"/>